<dbReference type="CDD" id="cd02869">
    <property type="entry name" value="PseudoU_synth_RluA_like"/>
    <property type="match status" value="1"/>
</dbReference>
<dbReference type="PANTHER" id="PTHR21600:SF52">
    <property type="entry name" value="PSEUDOURIDINE SYNTHASE RSUA_RLUA-LIKE DOMAIN-CONTAINING PROTEIN"/>
    <property type="match status" value="1"/>
</dbReference>
<accession>A0A8T0IXM3</accession>
<dbReference type="Pfam" id="PF00849">
    <property type="entry name" value="PseudoU_synth_2"/>
    <property type="match status" value="1"/>
</dbReference>
<evidence type="ECO:0000259" key="1">
    <source>
        <dbReference type="Pfam" id="PF00849"/>
    </source>
</evidence>
<dbReference type="AlphaFoldDB" id="A0A8T0IXM3"/>
<organism evidence="2 3">
    <name type="scientific">Ceratodon purpureus</name>
    <name type="common">Fire moss</name>
    <name type="synonym">Dicranum purpureum</name>
    <dbReference type="NCBI Taxonomy" id="3225"/>
    <lineage>
        <taxon>Eukaryota</taxon>
        <taxon>Viridiplantae</taxon>
        <taxon>Streptophyta</taxon>
        <taxon>Embryophyta</taxon>
        <taxon>Bryophyta</taxon>
        <taxon>Bryophytina</taxon>
        <taxon>Bryopsida</taxon>
        <taxon>Dicranidae</taxon>
        <taxon>Pseudoditrichales</taxon>
        <taxon>Ditrichaceae</taxon>
        <taxon>Ceratodon</taxon>
    </lineage>
</organism>
<dbReference type="InterPro" id="IPR020103">
    <property type="entry name" value="PsdUridine_synth_cat_dom_sf"/>
</dbReference>
<dbReference type="SUPFAM" id="SSF55120">
    <property type="entry name" value="Pseudouridine synthase"/>
    <property type="match status" value="1"/>
</dbReference>
<gene>
    <name evidence="2" type="ORF">KC19_2G181400</name>
</gene>
<proteinExistence type="predicted"/>
<keyword evidence="3" id="KW-1185">Reference proteome</keyword>
<dbReference type="InterPro" id="IPR006145">
    <property type="entry name" value="PsdUridine_synth_RsuA/RluA"/>
</dbReference>
<dbReference type="GO" id="GO:0000455">
    <property type="term" value="P:enzyme-directed rRNA pseudouridine synthesis"/>
    <property type="evidence" value="ECO:0007669"/>
    <property type="project" value="TreeGrafter"/>
</dbReference>
<name>A0A8T0IXM3_CERPU</name>
<sequence>MDARPITYDRLMPCPDYSLPPRVEHLLIEKNGNIVDIICEELSLPPLYVADLIRFGAVFYALECPTPPPSATPEQLELYNRVLKLRSSRKQERLSLKGKTLREAQKVHRITTPSEYVESETYLRVHVHPKRFPRVYEVDWKSRIIAETDAFVVVDKPAGVSVGGTVDNLEEMCATHVSRALKLKKPLILTHQIDTCTEGCVVFAKTKAFSSHFHMLLRERKVKKEYTALAAAPVTPGHHIHYMRSDRYAPRIISNYEHPDWSNCELKILGCKQVKWPSAAVLSQYRVARCGWEHGEHAYECSVSLLTGRTHQIRAQFAALDAPLVGDSVYMTGVVARMKAPEIDPFLTASSIGDDESFNIVVENWRNQHGLEPVCALGLQASVISWEGEKQVFRAGRPWWR</sequence>
<dbReference type="GO" id="GO:0003723">
    <property type="term" value="F:RNA binding"/>
    <property type="evidence" value="ECO:0007669"/>
    <property type="project" value="InterPro"/>
</dbReference>
<feature type="domain" description="Pseudouridine synthase RsuA/RluA-like" evidence="1">
    <location>
        <begin position="151"/>
        <end position="319"/>
    </location>
</feature>
<reference evidence="2" key="1">
    <citation type="submission" date="2020-06" db="EMBL/GenBank/DDBJ databases">
        <title>WGS assembly of Ceratodon purpureus strain R40.</title>
        <authorList>
            <person name="Carey S.B."/>
            <person name="Jenkins J."/>
            <person name="Shu S."/>
            <person name="Lovell J.T."/>
            <person name="Sreedasyam A."/>
            <person name="Maumus F."/>
            <person name="Tiley G.P."/>
            <person name="Fernandez-Pozo N."/>
            <person name="Barry K."/>
            <person name="Chen C."/>
            <person name="Wang M."/>
            <person name="Lipzen A."/>
            <person name="Daum C."/>
            <person name="Saski C.A."/>
            <person name="Payton A.C."/>
            <person name="Mcbreen J.C."/>
            <person name="Conrad R.E."/>
            <person name="Kollar L.M."/>
            <person name="Olsson S."/>
            <person name="Huttunen S."/>
            <person name="Landis J.B."/>
            <person name="Wickett N.J."/>
            <person name="Johnson M.G."/>
            <person name="Rensing S.A."/>
            <person name="Grimwood J."/>
            <person name="Schmutz J."/>
            <person name="Mcdaniel S.F."/>
        </authorList>
    </citation>
    <scope>NUCLEOTIDE SEQUENCE</scope>
    <source>
        <strain evidence="2">R40</strain>
    </source>
</reference>
<evidence type="ECO:0000313" key="3">
    <source>
        <dbReference type="Proteomes" id="UP000822688"/>
    </source>
</evidence>
<dbReference type="InterPro" id="IPR050188">
    <property type="entry name" value="RluA_PseudoU_synthase"/>
</dbReference>
<dbReference type="GO" id="GO:0009982">
    <property type="term" value="F:pseudouridine synthase activity"/>
    <property type="evidence" value="ECO:0007669"/>
    <property type="project" value="InterPro"/>
</dbReference>
<dbReference type="Gene3D" id="3.30.2350.10">
    <property type="entry name" value="Pseudouridine synthase"/>
    <property type="match status" value="1"/>
</dbReference>
<dbReference type="EMBL" id="CM026422">
    <property type="protein sequence ID" value="KAG0587659.1"/>
    <property type="molecule type" value="Genomic_DNA"/>
</dbReference>
<dbReference type="PANTHER" id="PTHR21600">
    <property type="entry name" value="MITOCHONDRIAL RNA PSEUDOURIDINE SYNTHASE"/>
    <property type="match status" value="1"/>
</dbReference>
<dbReference type="Proteomes" id="UP000822688">
    <property type="component" value="Chromosome 2"/>
</dbReference>
<protein>
    <recommendedName>
        <fullName evidence="1">Pseudouridine synthase RsuA/RluA-like domain-containing protein</fullName>
    </recommendedName>
</protein>
<comment type="caution">
    <text evidence="2">The sequence shown here is derived from an EMBL/GenBank/DDBJ whole genome shotgun (WGS) entry which is preliminary data.</text>
</comment>
<evidence type="ECO:0000313" key="2">
    <source>
        <dbReference type="EMBL" id="KAG0587659.1"/>
    </source>
</evidence>